<reference evidence="3 4" key="1">
    <citation type="submission" date="2020-08" db="EMBL/GenBank/DDBJ databases">
        <title>Draft genome sequencing of an Anaerocolumna strain isolated from anoxic soil subjected to BSD treatment.</title>
        <authorList>
            <person name="Uek A."/>
            <person name="Tonouchi A."/>
        </authorList>
    </citation>
    <scope>NUCLEOTIDE SEQUENCE [LARGE SCALE GENOMIC DNA]</scope>
    <source>
        <strain evidence="3 4">CTTW</strain>
    </source>
</reference>
<proteinExistence type="predicted"/>
<dbReference type="Pfam" id="PF04203">
    <property type="entry name" value="Sortase"/>
    <property type="match status" value="1"/>
</dbReference>
<name>A0A7I8DFV2_9FIRM</name>
<dbReference type="AlphaFoldDB" id="A0A7I8DFV2"/>
<evidence type="ECO:0008006" key="5">
    <source>
        <dbReference type="Google" id="ProtNLM"/>
    </source>
</evidence>
<dbReference type="RefSeq" id="WP_185257786.1">
    <property type="nucleotide sequence ID" value="NZ_AP023368.1"/>
</dbReference>
<dbReference type="CDD" id="cd05828">
    <property type="entry name" value="Sortase_D_1"/>
    <property type="match status" value="1"/>
</dbReference>
<reference evidence="3 4" key="2">
    <citation type="submission" date="2020-08" db="EMBL/GenBank/DDBJ databases">
        <authorList>
            <person name="Ueki A."/>
            <person name="Tonouchi A."/>
        </authorList>
    </citation>
    <scope>NUCLEOTIDE SEQUENCE [LARGE SCALE GENOMIC DNA]</scope>
    <source>
        <strain evidence="3 4">CTTW</strain>
    </source>
</reference>
<organism evidence="3 4">
    <name type="scientific">Anaerocolumna chitinilytica</name>
    <dbReference type="NCBI Taxonomy" id="1727145"/>
    <lineage>
        <taxon>Bacteria</taxon>
        <taxon>Bacillati</taxon>
        <taxon>Bacillota</taxon>
        <taxon>Clostridia</taxon>
        <taxon>Lachnospirales</taxon>
        <taxon>Lachnospiraceae</taxon>
        <taxon>Anaerocolumna</taxon>
    </lineage>
</organism>
<keyword evidence="4" id="KW-1185">Reference proteome</keyword>
<dbReference type="SUPFAM" id="SSF63817">
    <property type="entry name" value="Sortase"/>
    <property type="match status" value="1"/>
</dbReference>
<dbReference type="InterPro" id="IPR023365">
    <property type="entry name" value="Sortase_dom-sf"/>
</dbReference>
<protein>
    <recommendedName>
        <fullName evidence="5">Class D sortase</fullName>
    </recommendedName>
</protein>
<dbReference type="InterPro" id="IPR005754">
    <property type="entry name" value="Sortase"/>
</dbReference>
<dbReference type="KEGG" id="acht:bsdcttw_03900"/>
<dbReference type="InterPro" id="IPR041999">
    <property type="entry name" value="Sortase_D_1"/>
</dbReference>
<evidence type="ECO:0000256" key="1">
    <source>
        <dbReference type="ARBA" id="ARBA00022801"/>
    </source>
</evidence>
<feature type="active site" description="Acyl-thioester intermediate" evidence="2">
    <location>
        <position position="190"/>
    </location>
</feature>
<dbReference type="Proteomes" id="UP000515703">
    <property type="component" value="Chromosome"/>
</dbReference>
<evidence type="ECO:0000313" key="3">
    <source>
        <dbReference type="EMBL" id="BCJ97349.1"/>
    </source>
</evidence>
<gene>
    <name evidence="3" type="ORF">bsdcttw_03900</name>
</gene>
<dbReference type="NCBIfam" id="TIGR01076">
    <property type="entry name" value="sortase_fam"/>
    <property type="match status" value="1"/>
</dbReference>
<dbReference type="Gene3D" id="2.40.260.10">
    <property type="entry name" value="Sortase"/>
    <property type="match status" value="1"/>
</dbReference>
<dbReference type="GO" id="GO:0016787">
    <property type="term" value="F:hydrolase activity"/>
    <property type="evidence" value="ECO:0007669"/>
    <property type="project" value="UniProtKB-KW"/>
</dbReference>
<evidence type="ECO:0000313" key="4">
    <source>
        <dbReference type="Proteomes" id="UP000515703"/>
    </source>
</evidence>
<feature type="active site" description="Proton donor/acceptor" evidence="2">
    <location>
        <position position="132"/>
    </location>
</feature>
<keyword evidence="1" id="KW-0378">Hydrolase</keyword>
<sequence length="216" mass="24252">MSKRKNKKMMQYLLHPVIFILAISALSYAGGRPLLAMARANMNMLIEKGAPSYSNEYNSEFTDLFTADKQFNIKDIQIPEYGAHYGNILCQNIDMKVPLYYGDSDELLEKGAGQYIASGLPGEGRPILIGGHDSIYFKPLEKIAAGDTIEIQTNYGIFTYKVTETKVAEASDTTAYSLIGEKEQLILYTCYPFGKLIGDRNQRFFVYCDKTDGQKD</sequence>
<evidence type="ECO:0000256" key="2">
    <source>
        <dbReference type="PIRSR" id="PIRSR605754-1"/>
    </source>
</evidence>
<dbReference type="EMBL" id="AP023368">
    <property type="protein sequence ID" value="BCJ97349.1"/>
    <property type="molecule type" value="Genomic_DNA"/>
</dbReference>
<accession>A0A7I8DFV2</accession>